<proteinExistence type="predicted"/>
<gene>
    <name evidence="2" type="ORF">C8N35_10782</name>
</gene>
<sequence>MQNLKVFGVYACLAAGAALLPMSSANAAERLTPMQPGGSTGNAAGALPPDGLYFSVDTFVNNGSLRGDDGKRVKPAGRSINTMNIGVTPTLLWVPGWEVLGARYGMAITQPYQHTETTGSEITDALFNLILTPAILSWDLGNGLFVGTGMNIYMKTGDFDRYANEFWTFEPNLAVSYLANGWNLTLNNTFDFNTKNESNDYQTGSFYYLDATATKRFGRWQVGAVANYTQQLEEDEQYGVKLDDTQVMHVMAGPYLSYDFDKFTVSARYLQNIRTENDMGVSFFHIGVGVPLYRPGK</sequence>
<feature type="chain" id="PRO_5015469311" description="Outer membrane beta-barrel porin/alpha-amylase" evidence="1">
    <location>
        <begin position="28"/>
        <end position="297"/>
    </location>
</feature>
<dbReference type="InterPro" id="IPR025737">
    <property type="entry name" value="FApF"/>
</dbReference>
<protein>
    <recommendedName>
        <fullName evidence="4">Outer membrane beta-barrel porin/alpha-amylase</fullName>
    </recommendedName>
</protein>
<dbReference type="OrthoDB" id="7343674at2"/>
<feature type="signal peptide" evidence="1">
    <location>
        <begin position="1"/>
        <end position="27"/>
    </location>
</feature>
<evidence type="ECO:0000313" key="3">
    <source>
        <dbReference type="Proteomes" id="UP000244081"/>
    </source>
</evidence>
<evidence type="ECO:0000313" key="2">
    <source>
        <dbReference type="EMBL" id="PTW59369.1"/>
    </source>
</evidence>
<comment type="caution">
    <text evidence="2">The sequence shown here is derived from an EMBL/GenBank/DDBJ whole genome shotgun (WGS) entry which is preliminary data.</text>
</comment>
<accession>A0A2T5V6J7</accession>
<dbReference type="AlphaFoldDB" id="A0A2T5V6J7"/>
<keyword evidence="3" id="KW-1185">Reference proteome</keyword>
<evidence type="ECO:0008006" key="4">
    <source>
        <dbReference type="Google" id="ProtNLM"/>
    </source>
</evidence>
<dbReference type="Proteomes" id="UP000244081">
    <property type="component" value="Unassembled WGS sequence"/>
</dbReference>
<reference evidence="2 3" key="1">
    <citation type="submission" date="2018-04" db="EMBL/GenBank/DDBJ databases">
        <title>Genomic Encyclopedia of Archaeal and Bacterial Type Strains, Phase II (KMG-II): from individual species to whole genera.</title>
        <authorList>
            <person name="Goeker M."/>
        </authorList>
    </citation>
    <scope>NUCLEOTIDE SEQUENCE [LARGE SCALE GENOMIC DNA]</scope>
    <source>
        <strain evidence="2 3">DSM 23382</strain>
    </source>
</reference>
<name>A0A2T5V6J7_9HYPH</name>
<dbReference type="EMBL" id="QAYG01000007">
    <property type="protein sequence ID" value="PTW59369.1"/>
    <property type="molecule type" value="Genomic_DNA"/>
</dbReference>
<dbReference type="RefSeq" id="WP_107990905.1">
    <property type="nucleotide sequence ID" value="NZ_QAYG01000007.1"/>
</dbReference>
<keyword evidence="1" id="KW-0732">Signal</keyword>
<evidence type="ECO:0000256" key="1">
    <source>
        <dbReference type="SAM" id="SignalP"/>
    </source>
</evidence>
<organism evidence="2 3">
    <name type="scientific">Breoghania corrubedonensis</name>
    <dbReference type="NCBI Taxonomy" id="665038"/>
    <lineage>
        <taxon>Bacteria</taxon>
        <taxon>Pseudomonadati</taxon>
        <taxon>Pseudomonadota</taxon>
        <taxon>Alphaproteobacteria</taxon>
        <taxon>Hyphomicrobiales</taxon>
        <taxon>Stappiaceae</taxon>
        <taxon>Breoghania</taxon>
    </lineage>
</organism>
<dbReference type="Pfam" id="PF13557">
    <property type="entry name" value="Phenol_MetA_deg"/>
    <property type="match status" value="1"/>
</dbReference>